<dbReference type="InterPro" id="IPR011009">
    <property type="entry name" value="Kinase-like_dom_sf"/>
</dbReference>
<dbReference type="Proteomes" id="UP000332933">
    <property type="component" value="Unassembled WGS sequence"/>
</dbReference>
<name>A0A485KKT4_9STRA</name>
<dbReference type="EMBL" id="VJMH01005107">
    <property type="protein sequence ID" value="KAF0700907.1"/>
    <property type="molecule type" value="Genomic_DNA"/>
</dbReference>
<dbReference type="GO" id="GO:0004674">
    <property type="term" value="F:protein serine/threonine kinase activity"/>
    <property type="evidence" value="ECO:0007669"/>
    <property type="project" value="TreeGrafter"/>
</dbReference>
<evidence type="ECO:0000256" key="1">
    <source>
        <dbReference type="ARBA" id="ARBA00022837"/>
    </source>
</evidence>
<dbReference type="PROSITE" id="PS50011">
    <property type="entry name" value="PROTEIN_KINASE_DOM"/>
    <property type="match status" value="1"/>
</dbReference>
<comment type="similarity">
    <text evidence="2">Belongs to the protein kinase superfamily. Ser/Thr protein kinase family. CDPK subfamily.</text>
</comment>
<dbReference type="Pfam" id="PF00069">
    <property type="entry name" value="Pkinase"/>
    <property type="match status" value="1"/>
</dbReference>
<evidence type="ECO:0000259" key="4">
    <source>
        <dbReference type="PROSITE" id="PS50222"/>
    </source>
</evidence>
<organism evidence="6 7">
    <name type="scientific">Aphanomyces stellatus</name>
    <dbReference type="NCBI Taxonomy" id="120398"/>
    <lineage>
        <taxon>Eukaryota</taxon>
        <taxon>Sar</taxon>
        <taxon>Stramenopiles</taxon>
        <taxon>Oomycota</taxon>
        <taxon>Saprolegniomycetes</taxon>
        <taxon>Saprolegniales</taxon>
        <taxon>Verrucalvaceae</taxon>
        <taxon>Aphanomyces</taxon>
    </lineage>
</organism>
<evidence type="ECO:0000313" key="7">
    <source>
        <dbReference type="Proteomes" id="UP000332933"/>
    </source>
</evidence>
<dbReference type="OrthoDB" id="5979581at2759"/>
<dbReference type="Gene3D" id="1.10.510.10">
    <property type="entry name" value="Transferase(Phosphotransferase) domain 1"/>
    <property type="match status" value="2"/>
</dbReference>
<keyword evidence="1" id="KW-0106">Calcium</keyword>
<evidence type="ECO:0000256" key="2">
    <source>
        <dbReference type="ARBA" id="ARBA00024334"/>
    </source>
</evidence>
<dbReference type="AlphaFoldDB" id="A0A485KKT4"/>
<reference evidence="5" key="2">
    <citation type="submission" date="2019-06" db="EMBL/GenBank/DDBJ databases">
        <title>Genomics analysis of Aphanomyces spp. identifies a new class of oomycete effector associated with host adaptation.</title>
        <authorList>
            <person name="Gaulin E."/>
        </authorList>
    </citation>
    <scope>NUCLEOTIDE SEQUENCE</scope>
    <source>
        <strain evidence="5">CBS 578.67</strain>
    </source>
</reference>
<dbReference type="InterPro" id="IPR002048">
    <property type="entry name" value="EF_hand_dom"/>
</dbReference>
<evidence type="ECO:0000259" key="3">
    <source>
        <dbReference type="PROSITE" id="PS50011"/>
    </source>
</evidence>
<dbReference type="Gene3D" id="1.10.238.10">
    <property type="entry name" value="EF-hand"/>
    <property type="match status" value="1"/>
</dbReference>
<accession>A0A485KKT4</accession>
<sequence>MKLLLLDMPVEIQDQHLIQRQRQMYSWATFMDATHHVNVHVRRSCLESLLNDPKFKSSTQDLLRELAFAKDKHGREVIQITDECTRKYLTDRLFYCGRYDIFQGPPVHVSNTAVVVMAYDHGICAQIFQENKNTNGDLDEVGFIKCNDILGRVVKSKGNQKCQKKTWQAEFCLWDKDGSGSISEEEYLHYCRQYFGGKLKVAMKFMRNYDEYNREIKAREQLKSDFVLHQLPTVAQSVFQNHMPTLIINGNFSMANFRQVLVMPAADRSLEDVFLKERPDENKTKSLLSDVVLGIQMLHKQGLVHGDLKKLNVLRVDNQLKLIDFDASVRVGHPLGAKISSGILPPEMFHNLDNANDLIKYNTQWGQERDDVSRRKKSQKGNGTFVAKAYRGDYDVAKLPYSLVKATTANYSQHINQNVILDYIHKAATWTDEKLSQRIEAFIVEEDAQDLVKRLLVVEPTKRLSATEVLNHSYFTRMDDTSATQFKAIEKTQKTIETKLTSLSEAQVLRSQLQEQLNVHHAAISQLGCDVASGLVEASDVTVPTSFVVLPDKSLDSLNPTKVTSFLAHLWDTGKKLQTAKDHSVGAIISELNAGDPLYFYLIDEDTGNVVVPGANDSVYPIEIKARDDHSFLLMNLPLIQSSFKSLKTATMCANWLQRLHVLPSSQKAKDEKQEKTKSDWTKQVEQAIADLPEPTASFQVLKQVMDVKEPVAFVRGAALRELKQWFDKHDPSQSFAGLKRVISQQGHVVWTSEARILARDAPVDCAVQDTLDRIREKFKQPRP</sequence>
<dbReference type="InterPro" id="IPR011992">
    <property type="entry name" value="EF-hand-dom_pair"/>
</dbReference>
<feature type="domain" description="EF-hand" evidence="4">
    <location>
        <begin position="162"/>
        <end position="197"/>
    </location>
</feature>
<dbReference type="SMART" id="SM00220">
    <property type="entry name" value="S_TKc"/>
    <property type="match status" value="1"/>
</dbReference>
<dbReference type="EMBL" id="CAADRA010005128">
    <property type="protein sequence ID" value="VFT85479.1"/>
    <property type="molecule type" value="Genomic_DNA"/>
</dbReference>
<dbReference type="PROSITE" id="PS50222">
    <property type="entry name" value="EF_HAND_2"/>
    <property type="match status" value="1"/>
</dbReference>
<dbReference type="GO" id="GO:0005634">
    <property type="term" value="C:nucleus"/>
    <property type="evidence" value="ECO:0007669"/>
    <property type="project" value="TreeGrafter"/>
</dbReference>
<reference evidence="6 7" key="1">
    <citation type="submission" date="2019-03" db="EMBL/GenBank/DDBJ databases">
        <authorList>
            <person name="Gaulin E."/>
            <person name="Dumas B."/>
        </authorList>
    </citation>
    <scope>NUCLEOTIDE SEQUENCE [LARGE SCALE GENOMIC DNA]</scope>
    <source>
        <strain evidence="6">CBS 568.67</strain>
    </source>
</reference>
<dbReference type="GO" id="GO:0005524">
    <property type="term" value="F:ATP binding"/>
    <property type="evidence" value="ECO:0007669"/>
    <property type="project" value="InterPro"/>
</dbReference>
<dbReference type="GO" id="GO:0044773">
    <property type="term" value="P:mitotic DNA damage checkpoint signaling"/>
    <property type="evidence" value="ECO:0007669"/>
    <property type="project" value="TreeGrafter"/>
</dbReference>
<evidence type="ECO:0000313" key="5">
    <source>
        <dbReference type="EMBL" id="KAF0700907.1"/>
    </source>
</evidence>
<dbReference type="PROSITE" id="PS00018">
    <property type="entry name" value="EF_HAND_1"/>
    <property type="match status" value="1"/>
</dbReference>
<protein>
    <submittedName>
        <fullName evidence="6">Aste57867_8593 protein</fullName>
    </submittedName>
</protein>
<dbReference type="InterPro" id="IPR000719">
    <property type="entry name" value="Prot_kinase_dom"/>
</dbReference>
<dbReference type="GO" id="GO:0005737">
    <property type="term" value="C:cytoplasm"/>
    <property type="evidence" value="ECO:0007669"/>
    <property type="project" value="TreeGrafter"/>
</dbReference>
<dbReference type="InterPro" id="IPR018247">
    <property type="entry name" value="EF_Hand_1_Ca_BS"/>
</dbReference>
<dbReference type="GO" id="GO:0005509">
    <property type="term" value="F:calcium ion binding"/>
    <property type="evidence" value="ECO:0007669"/>
    <property type="project" value="InterPro"/>
</dbReference>
<dbReference type="SUPFAM" id="SSF56112">
    <property type="entry name" value="Protein kinase-like (PK-like)"/>
    <property type="match status" value="1"/>
</dbReference>
<dbReference type="PANTHER" id="PTHR44167">
    <property type="entry name" value="OVARIAN-SPECIFIC SERINE/THREONINE-PROTEIN KINASE LOK-RELATED"/>
    <property type="match status" value="1"/>
</dbReference>
<proteinExistence type="inferred from homology"/>
<feature type="domain" description="Protein kinase" evidence="3">
    <location>
        <begin position="171"/>
        <end position="475"/>
    </location>
</feature>
<keyword evidence="7" id="KW-1185">Reference proteome</keyword>
<gene>
    <name evidence="6" type="primary">Aste57867_8593</name>
    <name evidence="5" type="ORF">As57867_008561</name>
    <name evidence="6" type="ORF">ASTE57867_8593</name>
</gene>
<dbReference type="PANTHER" id="PTHR44167:SF24">
    <property type="entry name" value="SERINE_THREONINE-PROTEIN KINASE CHK2"/>
    <property type="match status" value="1"/>
</dbReference>
<evidence type="ECO:0000313" key="6">
    <source>
        <dbReference type="EMBL" id="VFT85479.1"/>
    </source>
</evidence>
<dbReference type="SUPFAM" id="SSF47473">
    <property type="entry name" value="EF-hand"/>
    <property type="match status" value="1"/>
</dbReference>